<protein>
    <submittedName>
        <fullName evidence="1">Uncharacterized protein</fullName>
    </submittedName>
</protein>
<sequence>MPHIRRLSVTCMNVQALEELFEAMPNIEELNLSIVESYPLETVNLLKVPKTLDKLHIECGKIECRDRSTEITFETIQTLLKAFDNQLLSLTLIMINPAKDFSNFVKVQSLVSDFTRLESFQYFIKTIHQPNSQSDFPNVKVLPDSSYSLFTLPKPRPFDTISERFDLDSRLTFKR</sequence>
<evidence type="ECO:0000313" key="1">
    <source>
        <dbReference type="EMBL" id="CAF4305171.1"/>
    </source>
</evidence>
<dbReference type="AlphaFoldDB" id="A0A820I8T1"/>
<proteinExistence type="predicted"/>
<name>A0A820I8T1_9BILA</name>
<evidence type="ECO:0000313" key="2">
    <source>
        <dbReference type="Proteomes" id="UP000663881"/>
    </source>
</evidence>
<accession>A0A820I8T1</accession>
<gene>
    <name evidence="1" type="ORF">OKA104_LOCUS46416</name>
</gene>
<comment type="caution">
    <text evidence="1">The sequence shown here is derived from an EMBL/GenBank/DDBJ whole genome shotgun (WGS) entry which is preliminary data.</text>
</comment>
<organism evidence="1 2">
    <name type="scientific">Adineta steineri</name>
    <dbReference type="NCBI Taxonomy" id="433720"/>
    <lineage>
        <taxon>Eukaryota</taxon>
        <taxon>Metazoa</taxon>
        <taxon>Spiralia</taxon>
        <taxon>Gnathifera</taxon>
        <taxon>Rotifera</taxon>
        <taxon>Eurotatoria</taxon>
        <taxon>Bdelloidea</taxon>
        <taxon>Adinetida</taxon>
        <taxon>Adinetidae</taxon>
        <taxon>Adineta</taxon>
    </lineage>
</organism>
<feature type="non-terminal residue" evidence="1">
    <location>
        <position position="175"/>
    </location>
</feature>
<reference evidence="1" key="1">
    <citation type="submission" date="2021-02" db="EMBL/GenBank/DDBJ databases">
        <authorList>
            <person name="Nowell W R."/>
        </authorList>
    </citation>
    <scope>NUCLEOTIDE SEQUENCE</scope>
</reference>
<dbReference type="Proteomes" id="UP000663881">
    <property type="component" value="Unassembled WGS sequence"/>
</dbReference>
<dbReference type="EMBL" id="CAJOAY010016847">
    <property type="protein sequence ID" value="CAF4305171.1"/>
    <property type="molecule type" value="Genomic_DNA"/>
</dbReference>